<dbReference type="PATRIC" id="fig|1398.22.peg.151"/>
<accession>A0A133L362</accession>
<evidence type="ECO:0000256" key="7">
    <source>
        <dbReference type="ARBA" id="ARBA00057414"/>
    </source>
</evidence>
<evidence type="ECO:0000313" key="11">
    <source>
        <dbReference type="Proteomes" id="UP000070376"/>
    </source>
</evidence>
<reference evidence="11" key="1">
    <citation type="submission" date="2016-01" db="EMBL/GenBank/DDBJ databases">
        <authorList>
            <person name="Mitreva M."/>
            <person name="Pepin K.H."/>
            <person name="Mihindukulasuriya K.A."/>
            <person name="Fulton R."/>
            <person name="Fronick C."/>
            <person name="O'Laughlin M."/>
            <person name="Miner T."/>
            <person name="Herter B."/>
            <person name="Rosa B.A."/>
            <person name="Cordes M."/>
            <person name="Tomlinson C."/>
            <person name="Wollam A."/>
            <person name="Palsikar V.B."/>
            <person name="Mardis E.R."/>
            <person name="Wilson R.K."/>
        </authorList>
    </citation>
    <scope>NUCLEOTIDE SEQUENCE [LARGE SCALE GENOMIC DNA]</scope>
    <source>
        <strain evidence="11">GED7749B</strain>
    </source>
</reference>
<evidence type="ECO:0000259" key="9">
    <source>
        <dbReference type="PROSITE" id="PS51481"/>
    </source>
</evidence>
<comment type="subunit">
    <text evidence="6">Homodimer. The dihydroxyacetone kinase complex is composed of a homodimer of DhaM, a homodimer of DhaK and the subunit DhaL.</text>
</comment>
<dbReference type="GO" id="GO:0019563">
    <property type="term" value="P:glycerol catabolic process"/>
    <property type="evidence" value="ECO:0007669"/>
    <property type="project" value="TreeGrafter"/>
</dbReference>
<comment type="pathway">
    <text evidence="2">Polyol metabolism; glycerol degradation.</text>
</comment>
<comment type="function">
    <text evidence="7">Dihydroxyacetone binding subunit of the dihydroxyacetone kinase, which is responsible for the phosphoenolpyruvate (PEP)-dependent phosphorylation of dihydroxyacetone via a phosphoryl group transfer from DhaL-ATP.</text>
</comment>
<feature type="domain" description="DhaK" evidence="9">
    <location>
        <begin position="23"/>
        <end position="345"/>
    </location>
</feature>
<evidence type="ECO:0000256" key="5">
    <source>
        <dbReference type="ARBA" id="ARBA00022798"/>
    </source>
</evidence>
<protein>
    <recommendedName>
        <fullName evidence="8">DhaKLM operon coactivator DhaQ</fullName>
    </recommendedName>
</protein>
<evidence type="ECO:0000256" key="6">
    <source>
        <dbReference type="ARBA" id="ARBA00046577"/>
    </source>
</evidence>
<evidence type="ECO:0000313" key="10">
    <source>
        <dbReference type="EMBL" id="KWZ86236.1"/>
    </source>
</evidence>
<dbReference type="InterPro" id="IPR012735">
    <property type="entry name" value="DhaK_1b"/>
</dbReference>
<dbReference type="NCBIfam" id="TIGR02362">
    <property type="entry name" value="dhaK1b"/>
    <property type="match status" value="1"/>
</dbReference>
<dbReference type="Pfam" id="PF02733">
    <property type="entry name" value="Dak1"/>
    <property type="match status" value="1"/>
</dbReference>
<dbReference type="EMBL" id="LRPN01000005">
    <property type="protein sequence ID" value="KWZ86236.1"/>
    <property type="molecule type" value="Genomic_DNA"/>
</dbReference>
<dbReference type="GO" id="GO:0005829">
    <property type="term" value="C:cytosol"/>
    <property type="evidence" value="ECO:0007669"/>
    <property type="project" value="TreeGrafter"/>
</dbReference>
<gene>
    <name evidence="10" type="ORF">HMPREF3213_00147</name>
</gene>
<evidence type="ECO:0000256" key="8">
    <source>
        <dbReference type="NCBIfam" id="TIGR02362"/>
    </source>
</evidence>
<dbReference type="InterPro" id="IPR050861">
    <property type="entry name" value="Dihydroxyacetone_Kinase"/>
</dbReference>
<dbReference type="PANTHER" id="PTHR28629">
    <property type="entry name" value="TRIOKINASE/FMN CYCLASE"/>
    <property type="match status" value="1"/>
</dbReference>
<proteinExistence type="predicted"/>
<comment type="caution">
    <text evidence="10">The sequence shown here is derived from an EMBL/GenBank/DDBJ whole genome shotgun (WGS) entry which is preliminary data.</text>
</comment>
<dbReference type="InterPro" id="IPR004006">
    <property type="entry name" value="DhaK_dom"/>
</dbReference>
<comment type="catalytic activity">
    <reaction evidence="1">
        <text>dihydroxyacetone + phosphoenolpyruvate = dihydroxyacetone phosphate + pyruvate</text>
        <dbReference type="Rhea" id="RHEA:18381"/>
        <dbReference type="ChEBI" id="CHEBI:15361"/>
        <dbReference type="ChEBI" id="CHEBI:16016"/>
        <dbReference type="ChEBI" id="CHEBI:57642"/>
        <dbReference type="ChEBI" id="CHEBI:58702"/>
        <dbReference type="EC" id="2.7.1.121"/>
    </reaction>
</comment>
<dbReference type="Gene3D" id="3.30.1180.20">
    <property type="entry name" value="Dihydroxyacetone kinase, domain 2"/>
    <property type="match status" value="1"/>
</dbReference>
<dbReference type="GO" id="GO:0047324">
    <property type="term" value="F:phosphoenolpyruvate-glycerone phosphotransferase activity"/>
    <property type="evidence" value="ECO:0007669"/>
    <property type="project" value="UniProtKB-EC"/>
</dbReference>
<name>A0A133L362_HEYCO</name>
<dbReference type="PANTHER" id="PTHR28629:SF4">
    <property type="entry name" value="TRIOKINASE_FMN CYCLASE"/>
    <property type="match status" value="1"/>
</dbReference>
<evidence type="ECO:0000256" key="1">
    <source>
        <dbReference type="ARBA" id="ARBA00001113"/>
    </source>
</evidence>
<dbReference type="SUPFAM" id="SSF82549">
    <property type="entry name" value="DAK1/DegV-like"/>
    <property type="match status" value="1"/>
</dbReference>
<dbReference type="Gene3D" id="3.40.50.10440">
    <property type="entry name" value="Dihydroxyacetone kinase, domain 1"/>
    <property type="match status" value="1"/>
</dbReference>
<evidence type="ECO:0000256" key="4">
    <source>
        <dbReference type="ARBA" id="ARBA00022777"/>
    </source>
</evidence>
<dbReference type="Proteomes" id="UP000070376">
    <property type="component" value="Unassembled WGS sequence"/>
</dbReference>
<dbReference type="AlphaFoldDB" id="A0A133L362"/>
<evidence type="ECO:0000256" key="2">
    <source>
        <dbReference type="ARBA" id="ARBA00004745"/>
    </source>
</evidence>
<dbReference type="GO" id="GO:0004371">
    <property type="term" value="F:glycerone kinase activity"/>
    <property type="evidence" value="ECO:0007669"/>
    <property type="project" value="UniProtKB-UniRule"/>
</dbReference>
<dbReference type="PROSITE" id="PS51481">
    <property type="entry name" value="DHAK"/>
    <property type="match status" value="1"/>
</dbReference>
<keyword evidence="3" id="KW-0808">Transferase</keyword>
<keyword evidence="5" id="KW-0319">Glycerol metabolism</keyword>
<dbReference type="FunFam" id="3.40.50.10440:FF:000001">
    <property type="entry name" value="Dihydroxyacetone kinase, DhaK subunit"/>
    <property type="match status" value="1"/>
</dbReference>
<dbReference type="NCBIfam" id="TIGR02363">
    <property type="entry name" value="dhaK1"/>
    <property type="match status" value="1"/>
</dbReference>
<keyword evidence="4 10" id="KW-0418">Kinase</keyword>
<organism evidence="10 11">
    <name type="scientific">Heyndrickxia coagulans</name>
    <name type="common">Weizmannia coagulans</name>
    <dbReference type="NCBI Taxonomy" id="1398"/>
    <lineage>
        <taxon>Bacteria</taxon>
        <taxon>Bacillati</taxon>
        <taxon>Bacillota</taxon>
        <taxon>Bacilli</taxon>
        <taxon>Bacillales</taxon>
        <taxon>Bacillaceae</taxon>
        <taxon>Heyndrickxia</taxon>
    </lineage>
</organism>
<sequence>MLCRAKKEHKDAEGYAMKKIINDPGKVVDEMLDGFVYAHEGTVERLEGTGVIYRTFRDEGKVALISGGGSGHEPSHAGFVGEGMLSAAVCGEVFTSPTPDQIFEAIKKADQGAGVFMIVKNYTGDVMNFDMAQELAEMEDIQVEKIVVDDDIAVEDSTYTAGKRGVAGTVLVHKILGAAAAEGQTLQEIKALAERLVPNVKTIGVAISPATVPEVGKPGFVLQEDEMEYGVGIHGEPGYRREKIKSSKAIAEELVTRLKNAFNWKEGDRFALLVNGLGATPLMEQYIFTKDVHALLDREGLTVPFRKVGNLMTSIDMAGLSLTLVKLEDEAWLKFLKRPVSVPAWV</sequence>
<evidence type="ECO:0000256" key="3">
    <source>
        <dbReference type="ARBA" id="ARBA00022679"/>
    </source>
</evidence>
<dbReference type="FunFam" id="3.30.1180.20:FF:000002">
    <property type="entry name" value="Dihydroxyacetone kinase subunit DhaK"/>
    <property type="match status" value="1"/>
</dbReference>
<dbReference type="InterPro" id="IPR012736">
    <property type="entry name" value="DhaK_1"/>
</dbReference>